<dbReference type="Proteomes" id="UP000070960">
    <property type="component" value="Unassembled WGS sequence"/>
</dbReference>
<accession>A0A0Z8UAH2</accession>
<organism evidence="1 2">
    <name type="scientific">Streptococcus suis</name>
    <dbReference type="NCBI Taxonomy" id="1307"/>
    <lineage>
        <taxon>Bacteria</taxon>
        <taxon>Bacillati</taxon>
        <taxon>Bacillota</taxon>
        <taxon>Bacilli</taxon>
        <taxon>Lactobacillales</taxon>
        <taxon>Streptococcaceae</taxon>
        <taxon>Streptococcus</taxon>
    </lineage>
</organism>
<proteinExistence type="predicted"/>
<sequence>MGSNLVKLVINDLMNRNSKAFQIAVEEENLGIWKLYKKLVLKNMTG</sequence>
<evidence type="ECO:0000313" key="1">
    <source>
        <dbReference type="EMBL" id="CYV84733.1"/>
    </source>
</evidence>
<name>A0A0Z8UAH2_STRSU</name>
<dbReference type="GO" id="GO:0016829">
    <property type="term" value="F:lyase activity"/>
    <property type="evidence" value="ECO:0007669"/>
    <property type="project" value="UniProtKB-KW"/>
</dbReference>
<dbReference type="EMBL" id="FIIE01000012">
    <property type="protein sequence ID" value="CYV84733.1"/>
    <property type="molecule type" value="Genomic_DNA"/>
</dbReference>
<dbReference type="AlphaFoldDB" id="A0A0Z8UAH2"/>
<protein>
    <submittedName>
        <fullName evidence="1">C-P lyase regulatory protein</fullName>
    </submittedName>
</protein>
<gene>
    <name evidence="1" type="ORF">ERS132442_01486</name>
</gene>
<keyword evidence="1" id="KW-0456">Lyase</keyword>
<evidence type="ECO:0000313" key="2">
    <source>
        <dbReference type="Proteomes" id="UP000070960"/>
    </source>
</evidence>
<reference evidence="1 2" key="1">
    <citation type="submission" date="2016-02" db="EMBL/GenBank/DDBJ databases">
        <authorList>
            <consortium name="Pathogen Informatics"/>
        </authorList>
    </citation>
    <scope>NUCLEOTIDE SEQUENCE [LARGE SCALE GENOMIC DNA]</scope>
    <source>
        <strain evidence="1 2">LSS80</strain>
    </source>
</reference>